<keyword evidence="3" id="KW-1185">Reference proteome</keyword>
<dbReference type="Proteomes" id="UP000618591">
    <property type="component" value="Unassembled WGS sequence"/>
</dbReference>
<feature type="coiled-coil region" evidence="1">
    <location>
        <begin position="48"/>
        <end position="75"/>
    </location>
</feature>
<keyword evidence="1" id="KW-0175">Coiled coil</keyword>
<accession>A0ABQ1GTK2</accession>
<proteinExistence type="predicted"/>
<organism evidence="2 3">
    <name type="scientific">Sphingomonas psychrolutea</name>
    <dbReference type="NCBI Taxonomy" id="1259676"/>
    <lineage>
        <taxon>Bacteria</taxon>
        <taxon>Pseudomonadati</taxon>
        <taxon>Pseudomonadota</taxon>
        <taxon>Alphaproteobacteria</taxon>
        <taxon>Sphingomonadales</taxon>
        <taxon>Sphingomonadaceae</taxon>
        <taxon>Sphingomonas</taxon>
    </lineage>
</organism>
<name>A0ABQ1GTK2_9SPHN</name>
<dbReference type="EMBL" id="BMDW01000011">
    <property type="protein sequence ID" value="GGA50103.1"/>
    <property type="molecule type" value="Genomic_DNA"/>
</dbReference>
<gene>
    <name evidence="2" type="ORF">GCM10011395_20520</name>
</gene>
<comment type="caution">
    <text evidence="2">The sequence shown here is derived from an EMBL/GenBank/DDBJ whole genome shotgun (WGS) entry which is preliminary data.</text>
</comment>
<protein>
    <submittedName>
        <fullName evidence="2">Uncharacterized protein</fullName>
    </submittedName>
</protein>
<evidence type="ECO:0000313" key="2">
    <source>
        <dbReference type="EMBL" id="GGA50103.1"/>
    </source>
</evidence>
<reference evidence="3" key="1">
    <citation type="journal article" date="2019" name="Int. J. Syst. Evol. Microbiol.">
        <title>The Global Catalogue of Microorganisms (GCM) 10K type strain sequencing project: providing services to taxonomists for standard genome sequencing and annotation.</title>
        <authorList>
            <consortium name="The Broad Institute Genomics Platform"/>
            <consortium name="The Broad Institute Genome Sequencing Center for Infectious Disease"/>
            <person name="Wu L."/>
            <person name="Ma J."/>
        </authorList>
    </citation>
    <scope>NUCLEOTIDE SEQUENCE [LARGE SCALE GENOMIC DNA]</scope>
    <source>
        <strain evidence="3">CGMCC 1.10106</strain>
    </source>
</reference>
<evidence type="ECO:0000256" key="1">
    <source>
        <dbReference type="SAM" id="Coils"/>
    </source>
</evidence>
<dbReference type="RefSeq" id="WP_188447115.1">
    <property type="nucleotide sequence ID" value="NZ_BMDW01000011.1"/>
</dbReference>
<evidence type="ECO:0000313" key="3">
    <source>
        <dbReference type="Proteomes" id="UP000618591"/>
    </source>
</evidence>
<sequence>MTDDVGNLILERLRRMDDRLINIEGDMCDMKTRMAAVEEHIGGMFIAVSGVNSRLDRLTDRAQRIERRLDLTDAR</sequence>